<name>A0AAU9CJC3_9BACT</name>
<evidence type="ECO:0000259" key="2">
    <source>
        <dbReference type="SMART" id="SM01324"/>
    </source>
</evidence>
<evidence type="ECO:0000313" key="3">
    <source>
        <dbReference type="EMBL" id="BDD08088.1"/>
    </source>
</evidence>
<dbReference type="KEGG" id="fax:FUAX_05200"/>
<dbReference type="Pfam" id="PF13308">
    <property type="entry name" value="YARHG"/>
    <property type="match status" value="1"/>
</dbReference>
<feature type="signal peptide" evidence="1">
    <location>
        <begin position="1"/>
        <end position="29"/>
    </location>
</feature>
<evidence type="ECO:0000313" key="4">
    <source>
        <dbReference type="Proteomes" id="UP001348817"/>
    </source>
</evidence>
<feature type="chain" id="PRO_5043684049" description="YARHG domain-containing protein" evidence="1">
    <location>
        <begin position="30"/>
        <end position="251"/>
    </location>
</feature>
<accession>A0AAU9CJC3</accession>
<dbReference type="EMBL" id="AP025314">
    <property type="protein sequence ID" value="BDD08088.1"/>
    <property type="molecule type" value="Genomic_DNA"/>
</dbReference>
<organism evidence="3 4">
    <name type="scientific">Fulvitalea axinellae</name>
    <dbReference type="NCBI Taxonomy" id="1182444"/>
    <lineage>
        <taxon>Bacteria</taxon>
        <taxon>Pseudomonadati</taxon>
        <taxon>Bacteroidota</taxon>
        <taxon>Cytophagia</taxon>
        <taxon>Cytophagales</taxon>
        <taxon>Persicobacteraceae</taxon>
        <taxon>Fulvitalea</taxon>
    </lineage>
</organism>
<gene>
    <name evidence="3" type="ORF">FUAX_05200</name>
</gene>
<sequence length="251" mass="29299">MIINTKAIKNRMSKLITLFILLAVLTPKAKCQNFTISGVEYKDVAFNEDVHEDISRYLGSYVLGKSKNGGSEGIVRLMINTFEGEVFAQIREFEYTVEGGRSNPYKHIFTNLTNVRINSGWFISSELVGRFVDVTEGEFKGKALLIDKSSIESIVKNEFGFKTGLNEYYKGWYHFASYRSLTEKELRLYSKEELQIMRNEIFARYDYDFKTEKMQEYFDRMGWHVPNYSNVNDLLTELEIRNINLIRSLEK</sequence>
<dbReference type="AlphaFoldDB" id="A0AAU9CJC3"/>
<protein>
    <recommendedName>
        <fullName evidence="2">YARHG domain-containing protein</fullName>
    </recommendedName>
</protein>
<feature type="domain" description="YARHG" evidence="2">
    <location>
        <begin position="169"/>
        <end position="251"/>
    </location>
</feature>
<keyword evidence="1" id="KW-0732">Signal</keyword>
<dbReference type="Proteomes" id="UP001348817">
    <property type="component" value="Chromosome"/>
</dbReference>
<dbReference type="InterPro" id="IPR038434">
    <property type="entry name" value="YARHG_sf"/>
</dbReference>
<dbReference type="SMART" id="SM01324">
    <property type="entry name" value="YARHG"/>
    <property type="match status" value="1"/>
</dbReference>
<dbReference type="Gene3D" id="1.20.58.1690">
    <property type="match status" value="1"/>
</dbReference>
<reference evidence="3 4" key="1">
    <citation type="submission" date="2021-12" db="EMBL/GenBank/DDBJ databases">
        <title>Genome sequencing of bacteria with rrn-lacking chromosome and rrn-plasmid.</title>
        <authorList>
            <person name="Anda M."/>
            <person name="Iwasaki W."/>
        </authorList>
    </citation>
    <scope>NUCLEOTIDE SEQUENCE [LARGE SCALE GENOMIC DNA]</scope>
    <source>
        <strain evidence="3 4">DSM 100852</strain>
    </source>
</reference>
<proteinExistence type="predicted"/>
<evidence type="ECO:0000256" key="1">
    <source>
        <dbReference type="SAM" id="SignalP"/>
    </source>
</evidence>
<keyword evidence="4" id="KW-1185">Reference proteome</keyword>
<dbReference type="InterPro" id="IPR025582">
    <property type="entry name" value="YARHG_dom"/>
</dbReference>